<evidence type="ECO:0000256" key="2">
    <source>
        <dbReference type="RuleBase" id="RU003749"/>
    </source>
</evidence>
<organism evidence="4 5">
    <name type="scientific">Virgisporangium aurantiacum</name>
    <dbReference type="NCBI Taxonomy" id="175570"/>
    <lineage>
        <taxon>Bacteria</taxon>
        <taxon>Bacillati</taxon>
        <taxon>Actinomycetota</taxon>
        <taxon>Actinomycetes</taxon>
        <taxon>Micromonosporales</taxon>
        <taxon>Micromonosporaceae</taxon>
        <taxon>Virgisporangium</taxon>
    </lineage>
</organism>
<dbReference type="GO" id="GO:0043856">
    <property type="term" value="F:anti-sigma factor antagonist activity"/>
    <property type="evidence" value="ECO:0007669"/>
    <property type="project" value="InterPro"/>
</dbReference>
<reference evidence="4" key="1">
    <citation type="submission" date="2021-01" db="EMBL/GenBank/DDBJ databases">
        <title>Whole genome shotgun sequence of Virgisporangium aurantiacum NBRC 16421.</title>
        <authorList>
            <person name="Komaki H."/>
            <person name="Tamura T."/>
        </authorList>
    </citation>
    <scope>NUCLEOTIDE SEQUENCE</scope>
    <source>
        <strain evidence="4">NBRC 16421</strain>
    </source>
</reference>
<gene>
    <name evidence="4" type="ORF">Vau01_038360</name>
</gene>
<evidence type="ECO:0000256" key="1">
    <source>
        <dbReference type="ARBA" id="ARBA00009013"/>
    </source>
</evidence>
<dbReference type="PANTHER" id="PTHR33495:SF2">
    <property type="entry name" value="ANTI-SIGMA FACTOR ANTAGONIST TM_1081-RELATED"/>
    <property type="match status" value="1"/>
</dbReference>
<dbReference type="CDD" id="cd07043">
    <property type="entry name" value="STAS_anti-anti-sigma_factors"/>
    <property type="match status" value="1"/>
</dbReference>
<dbReference type="InterPro" id="IPR003658">
    <property type="entry name" value="Anti-sigma_ant"/>
</dbReference>
<evidence type="ECO:0000259" key="3">
    <source>
        <dbReference type="PROSITE" id="PS50801"/>
    </source>
</evidence>
<dbReference type="AlphaFoldDB" id="A0A8J4DZ45"/>
<name>A0A8J4DZ45_9ACTN</name>
<dbReference type="NCBIfam" id="TIGR00377">
    <property type="entry name" value="ant_ant_sig"/>
    <property type="match status" value="1"/>
</dbReference>
<dbReference type="InterPro" id="IPR002645">
    <property type="entry name" value="STAS_dom"/>
</dbReference>
<feature type="domain" description="STAS" evidence="3">
    <location>
        <begin position="24"/>
        <end position="123"/>
    </location>
</feature>
<sequence length="123" mass="13114">MRPQPETAVVTVTVTPVQQDAVRVSVAGEVDMSSAPKLRAALAGAIESWPRRRLEVSLAGVRFFDASGIHALLDARRRAAKDGRDLVVVAAQPMVCQVLRLTGVLDVLAPDGIEKVPKAHVVT</sequence>
<evidence type="ECO:0000313" key="4">
    <source>
        <dbReference type="EMBL" id="GIJ56320.1"/>
    </source>
</evidence>
<comment type="caution">
    <text evidence="4">The sequence shown here is derived from an EMBL/GenBank/DDBJ whole genome shotgun (WGS) entry which is preliminary data.</text>
</comment>
<dbReference type="InterPro" id="IPR036513">
    <property type="entry name" value="STAS_dom_sf"/>
</dbReference>
<dbReference type="RefSeq" id="WP_203994436.1">
    <property type="nucleotide sequence ID" value="NZ_BOPG01000024.1"/>
</dbReference>
<accession>A0A8J4DZ45</accession>
<protein>
    <recommendedName>
        <fullName evidence="2">Anti-sigma factor antagonist</fullName>
    </recommendedName>
</protein>
<keyword evidence="5" id="KW-1185">Reference proteome</keyword>
<dbReference type="Proteomes" id="UP000612585">
    <property type="component" value="Unassembled WGS sequence"/>
</dbReference>
<dbReference type="Gene3D" id="3.30.750.24">
    <property type="entry name" value="STAS domain"/>
    <property type="match status" value="1"/>
</dbReference>
<dbReference type="EMBL" id="BOPG01000024">
    <property type="protein sequence ID" value="GIJ56320.1"/>
    <property type="molecule type" value="Genomic_DNA"/>
</dbReference>
<dbReference type="PANTHER" id="PTHR33495">
    <property type="entry name" value="ANTI-SIGMA FACTOR ANTAGONIST TM_1081-RELATED-RELATED"/>
    <property type="match status" value="1"/>
</dbReference>
<dbReference type="PROSITE" id="PS50801">
    <property type="entry name" value="STAS"/>
    <property type="match status" value="1"/>
</dbReference>
<proteinExistence type="inferred from homology"/>
<evidence type="ECO:0000313" key="5">
    <source>
        <dbReference type="Proteomes" id="UP000612585"/>
    </source>
</evidence>
<comment type="similarity">
    <text evidence="1 2">Belongs to the anti-sigma-factor antagonist family.</text>
</comment>
<dbReference type="SUPFAM" id="SSF52091">
    <property type="entry name" value="SpoIIaa-like"/>
    <property type="match status" value="1"/>
</dbReference>
<dbReference type="Pfam" id="PF01740">
    <property type="entry name" value="STAS"/>
    <property type="match status" value="1"/>
</dbReference>